<sequence length="634" mass="72095">MSSGIPIPAIVRFLDSELQEELNFLYLFLKSPIKLSISTLYDTSHRVARKSLEEERKSALVGIYSVILDKTISRGKNVLAILVSNKKVTKAVGYVDVGKEKDDMFKDAFSREIQKSFWAEKNWSQGHSQVGVKERGTDIDKHTMKRMIKEISWILACCPAKIQEVLPSSTDILCDSLKEAFREIGIRNSSISSIVTDREPLMVAVASQLVEEGYGQLWVPCIAHVLNTLIQHYISFFFEQIEIFLEDLNMVLSSGSQENRTLCALLDISPPRYTKVRWSSLLEEFSKIYLRWDEILASLKFKTPTEQVVGLAKLLGVQKEAPTQQKILDDLPPIIHFEIRWSSLLECVKNLFKHWSGYRNCIKLRSDLEKKKELDFHMQSIKRMKKTPNLRNPLPTMNLQQVLHNRDLKIKQESGEVRMKKKHPCLGMPTSDDSDLVMQIVRDIDLSTCIDPASHMWTDEEVITIETPDPHPLPLSLLSEASPIKRCCGNTPTTIIDDAARNHNNNLKEVVKEIEGKAINELSKGSLEPEYDSDLVMQIVRDIDLSTCIDPASHMWPPSVILPTVPSRYVHNPMSYHDEGERTTIHGRKLFGKRCAIDDNYAANLHVSHFTMGNFSTMPSTSTFFPGKTEDVAQ</sequence>
<reference evidence="1" key="1">
    <citation type="submission" date="2022-03" db="EMBL/GenBank/DDBJ databases">
        <title>Draft genome sequence of Aduncisulcus paluster, a free-living microaerophilic Fornicata.</title>
        <authorList>
            <person name="Yuyama I."/>
            <person name="Kume K."/>
            <person name="Tamura T."/>
            <person name="Inagaki Y."/>
            <person name="Hashimoto T."/>
        </authorList>
    </citation>
    <scope>NUCLEOTIDE SEQUENCE</scope>
    <source>
        <strain evidence="1">NY0171</strain>
    </source>
</reference>
<evidence type="ECO:0000313" key="1">
    <source>
        <dbReference type="EMBL" id="GKT31716.1"/>
    </source>
</evidence>
<protein>
    <recommendedName>
        <fullName evidence="3">DUF659 domain-containing protein</fullName>
    </recommendedName>
</protein>
<dbReference type="EMBL" id="BQXS01009723">
    <property type="protein sequence ID" value="GKT31716.1"/>
    <property type="molecule type" value="Genomic_DNA"/>
</dbReference>
<gene>
    <name evidence="1" type="ORF">ADUPG1_006086</name>
</gene>
<keyword evidence="2" id="KW-1185">Reference proteome</keyword>
<comment type="caution">
    <text evidence="1">The sequence shown here is derived from an EMBL/GenBank/DDBJ whole genome shotgun (WGS) entry which is preliminary data.</text>
</comment>
<name>A0ABQ5KIH8_9EUKA</name>
<dbReference type="Proteomes" id="UP001057375">
    <property type="component" value="Unassembled WGS sequence"/>
</dbReference>
<dbReference type="InterPro" id="IPR012337">
    <property type="entry name" value="RNaseH-like_sf"/>
</dbReference>
<proteinExistence type="predicted"/>
<dbReference type="SUPFAM" id="SSF53098">
    <property type="entry name" value="Ribonuclease H-like"/>
    <property type="match status" value="1"/>
</dbReference>
<evidence type="ECO:0008006" key="3">
    <source>
        <dbReference type="Google" id="ProtNLM"/>
    </source>
</evidence>
<organism evidence="1 2">
    <name type="scientific">Aduncisulcus paluster</name>
    <dbReference type="NCBI Taxonomy" id="2918883"/>
    <lineage>
        <taxon>Eukaryota</taxon>
        <taxon>Metamonada</taxon>
        <taxon>Carpediemonas-like organisms</taxon>
        <taxon>Aduncisulcus</taxon>
    </lineage>
</organism>
<evidence type="ECO:0000313" key="2">
    <source>
        <dbReference type="Proteomes" id="UP001057375"/>
    </source>
</evidence>
<accession>A0ABQ5KIH8</accession>